<reference evidence="3 4" key="1">
    <citation type="journal article" date="2018" name="Nat. Genet.">
        <title>Extensive intraspecific gene order and gene structural variations between Mo17 and other maize genomes.</title>
        <authorList>
            <person name="Sun S."/>
            <person name="Zhou Y."/>
            <person name="Chen J."/>
            <person name="Shi J."/>
            <person name="Zhao H."/>
            <person name="Zhao H."/>
            <person name="Song W."/>
            <person name="Zhang M."/>
            <person name="Cui Y."/>
            <person name="Dong X."/>
            <person name="Liu H."/>
            <person name="Ma X."/>
            <person name="Jiao Y."/>
            <person name="Wang B."/>
            <person name="Wei X."/>
            <person name="Stein J.C."/>
            <person name="Glaubitz J.C."/>
            <person name="Lu F."/>
            <person name="Yu G."/>
            <person name="Liang C."/>
            <person name="Fengler K."/>
            <person name="Li B."/>
            <person name="Rafalski A."/>
            <person name="Schnable P.S."/>
            <person name="Ware D.H."/>
            <person name="Buckler E.S."/>
            <person name="Lai J."/>
        </authorList>
    </citation>
    <scope>NUCLEOTIDE SEQUENCE [LARGE SCALE GENOMIC DNA]</scope>
    <source>
        <strain evidence="4">cv. Missouri 17</strain>
        <tissue evidence="3">Seedling</tissue>
    </source>
</reference>
<organism evidence="3 4">
    <name type="scientific">Zea mays</name>
    <name type="common">Maize</name>
    <dbReference type="NCBI Taxonomy" id="4577"/>
    <lineage>
        <taxon>Eukaryota</taxon>
        <taxon>Viridiplantae</taxon>
        <taxon>Streptophyta</taxon>
        <taxon>Embryophyta</taxon>
        <taxon>Tracheophyta</taxon>
        <taxon>Spermatophyta</taxon>
        <taxon>Magnoliopsida</taxon>
        <taxon>Liliopsida</taxon>
        <taxon>Poales</taxon>
        <taxon>Poaceae</taxon>
        <taxon>PACMAD clade</taxon>
        <taxon>Panicoideae</taxon>
        <taxon>Andropogonodae</taxon>
        <taxon>Andropogoneae</taxon>
        <taxon>Tripsacinae</taxon>
        <taxon>Zea</taxon>
    </lineage>
</organism>
<dbReference type="ExpressionAtlas" id="A0A3L6FHJ5">
    <property type="expression patterns" value="baseline and differential"/>
</dbReference>
<dbReference type="Proteomes" id="UP000251960">
    <property type="component" value="Chromosome 3"/>
</dbReference>
<comment type="caution">
    <text evidence="3">The sequence shown here is derived from an EMBL/GenBank/DDBJ whole genome shotgun (WGS) entry which is preliminary data.</text>
</comment>
<proteinExistence type="predicted"/>
<gene>
    <name evidence="3" type="ORF">Zm00014a_033268</name>
</gene>
<name>A0A3L6FHJ5_MAIZE</name>
<feature type="compositionally biased region" description="Basic and acidic residues" evidence="2">
    <location>
        <begin position="588"/>
        <end position="597"/>
    </location>
</feature>
<feature type="region of interest" description="Disordered" evidence="2">
    <location>
        <begin position="270"/>
        <end position="296"/>
    </location>
</feature>
<dbReference type="EMBL" id="NCVQ01000004">
    <property type="protein sequence ID" value="PWZ31811.1"/>
    <property type="molecule type" value="Genomic_DNA"/>
</dbReference>
<dbReference type="PANTHER" id="PTHR33427:SF2">
    <property type="entry name" value="TRICHOHYALIN"/>
    <property type="match status" value="1"/>
</dbReference>
<feature type="region of interest" description="Disordered" evidence="2">
    <location>
        <begin position="550"/>
        <end position="615"/>
    </location>
</feature>
<feature type="coiled-coil region" evidence="1">
    <location>
        <begin position="306"/>
        <end position="349"/>
    </location>
</feature>
<evidence type="ECO:0000256" key="1">
    <source>
        <dbReference type="SAM" id="Coils"/>
    </source>
</evidence>
<accession>A0A3L6FHJ5</accession>
<evidence type="ECO:0000313" key="3">
    <source>
        <dbReference type="EMBL" id="PWZ31811.1"/>
    </source>
</evidence>
<evidence type="ECO:0000256" key="2">
    <source>
        <dbReference type="SAM" id="MobiDB-lite"/>
    </source>
</evidence>
<protein>
    <submittedName>
        <fullName evidence="3">Uncharacterized protein</fullName>
    </submittedName>
</protein>
<dbReference type="PANTHER" id="PTHR33427">
    <property type="entry name" value="HNH ENDONUCLEASE"/>
    <property type="match status" value="1"/>
</dbReference>
<evidence type="ECO:0000313" key="4">
    <source>
        <dbReference type="Proteomes" id="UP000251960"/>
    </source>
</evidence>
<dbReference type="AlphaFoldDB" id="A0A3L6FHJ5"/>
<keyword evidence="1" id="KW-0175">Coiled coil</keyword>
<feature type="compositionally biased region" description="Polar residues" evidence="2">
    <location>
        <begin position="278"/>
        <end position="289"/>
    </location>
</feature>
<sequence length="814" mass="92662">MMAASFTEEEKAVDDALGYPKAYARLCRGGGGAVGLPYSHGPPHVFLPYVLQPHEALRGKDLNDMFPVTDAEAPPTANPRGFANLLWKQLDHLGNAGFDPALFRVDAYGNVLYLHADSASPLAWDIDHWFPCARGGKTVPSNLRIMQWQVCRKKQNKLEFLMPWWDLQLGVSVNQFLSIFASKNSDFRNRAFAYLFTHGASEELSSLQVVEAHAFPQHFSEMKTKVGLAPAAIVSSRGSDNSVLRSLDANRPLRPSYPLIAAKKFTGERDENVHLSGQGPNSTKENNNPDADGYISNPYLSIAMARDSLRQREEAKKQQAELAELENEANELRQKNEEERVAIQGLEALLIKRRRRVEKCRRLAEAQSNYKAVLEKMIRDAMHQSVVYKEQLRLNQAATSTLIARLEAQRAMCDSSEGELRKKYQQRDDLERQIKPERKRYRVDDGLLEERHSESVKYLSARRLRSSPLKQELRVFLEEDLRNSDAYLSLAEEEIEEGTSTRTPAFGNARNEPLKVINFPRRSSSIAQNTVDTERGRTLVREKLEELSIKERQHSRRREGKETMRSRRTGTPIRSRDDKAKPTMQKCYESEAEKYHASETVSVPRASSLPSPPYRATGMYGTSRYVTDQSVLLQKSEALHHRGFTRPEDGENMNHVGKGNVDRWLHMLMDNQQEDHAVYHSSDEHDNDEENASDEQRTQSRVDEESCRNGVTECSDEIVEVEDEIVSDQGAERGRNSFGIKDREEKKIWFPRTDSTRGFRSLPSSPSMIMGMRKGVERMAVDDGRKYGYEDSVSRSSTKFLSRCKQAIKKAVNK</sequence>
<feature type="compositionally biased region" description="Basic and acidic residues" evidence="2">
    <location>
        <begin position="694"/>
        <end position="707"/>
    </location>
</feature>
<feature type="region of interest" description="Disordered" evidence="2">
    <location>
        <begin position="679"/>
        <end position="711"/>
    </location>
</feature>